<evidence type="ECO:0000256" key="1">
    <source>
        <dbReference type="ARBA" id="ARBA00004173"/>
    </source>
</evidence>
<dbReference type="PANTHER" id="PTHR21026:SF2">
    <property type="entry name" value="LARGE RIBOSOMAL SUBUNIT PROTEIN BL32M"/>
    <property type="match status" value="1"/>
</dbReference>
<organism evidence="10 11">
    <name type="scientific">Atractosteus spatula</name>
    <name type="common">Alligator gar</name>
    <name type="synonym">Lepisosteus spatula</name>
    <dbReference type="NCBI Taxonomy" id="7917"/>
    <lineage>
        <taxon>Eukaryota</taxon>
        <taxon>Metazoa</taxon>
        <taxon>Chordata</taxon>
        <taxon>Craniata</taxon>
        <taxon>Vertebrata</taxon>
        <taxon>Euteleostomi</taxon>
        <taxon>Actinopterygii</taxon>
        <taxon>Neopterygii</taxon>
        <taxon>Holostei</taxon>
        <taxon>Semionotiformes</taxon>
        <taxon>Lepisosteidae</taxon>
        <taxon>Atractosteus</taxon>
    </lineage>
</organism>
<dbReference type="PANTHER" id="PTHR21026">
    <property type="entry name" value="39S RIBOSOMAL PROTEIN L32, MITOCHONDRIAL"/>
    <property type="match status" value="1"/>
</dbReference>
<dbReference type="GO" id="GO:0003735">
    <property type="term" value="F:structural constituent of ribosome"/>
    <property type="evidence" value="ECO:0007669"/>
    <property type="project" value="InterPro"/>
</dbReference>
<accession>A0A8J7P3S3</accession>
<evidence type="ECO:0000256" key="3">
    <source>
        <dbReference type="ARBA" id="ARBA00022946"/>
    </source>
</evidence>
<keyword evidence="4" id="KW-0689">Ribosomal protein</keyword>
<dbReference type="InterPro" id="IPR011332">
    <property type="entry name" value="Ribosomal_zn-bd"/>
</dbReference>
<comment type="subcellular location">
    <subcellularLocation>
        <location evidence="1">Mitochondrion</location>
    </subcellularLocation>
</comment>
<evidence type="ECO:0000256" key="5">
    <source>
        <dbReference type="ARBA" id="ARBA00023128"/>
    </source>
</evidence>
<dbReference type="InterPro" id="IPR002677">
    <property type="entry name" value="Ribosomal_bL32"/>
</dbReference>
<dbReference type="Pfam" id="PF01783">
    <property type="entry name" value="Ribosomal_L32p"/>
    <property type="match status" value="1"/>
</dbReference>
<evidence type="ECO:0000256" key="7">
    <source>
        <dbReference type="ARBA" id="ARBA00039935"/>
    </source>
</evidence>
<evidence type="ECO:0000313" key="11">
    <source>
        <dbReference type="Proteomes" id="UP000736164"/>
    </source>
</evidence>
<evidence type="ECO:0000313" key="10">
    <source>
        <dbReference type="EMBL" id="MBN3324707.1"/>
    </source>
</evidence>
<keyword evidence="5" id="KW-0496">Mitochondrion</keyword>
<dbReference type="EMBL" id="JAAWVO010072155">
    <property type="protein sequence ID" value="MBN3324707.1"/>
    <property type="molecule type" value="Genomic_DNA"/>
</dbReference>
<evidence type="ECO:0000256" key="6">
    <source>
        <dbReference type="ARBA" id="ARBA00023274"/>
    </source>
</evidence>
<evidence type="ECO:0000256" key="2">
    <source>
        <dbReference type="ARBA" id="ARBA00008560"/>
    </source>
</evidence>
<comment type="function">
    <text evidence="9">Component of the mitochondrial large ribosomal subunit (mt-LSU). The mitochondrial ribosome (mitoribosome) is a large ribonucleoprotein complex responsible for the synthesis of proteins inside mitochondria.</text>
</comment>
<keyword evidence="6" id="KW-0687">Ribonucleoprotein</keyword>
<dbReference type="Proteomes" id="UP000736164">
    <property type="component" value="Unassembled WGS sequence"/>
</dbReference>
<reference evidence="10" key="1">
    <citation type="journal article" date="2021" name="Cell">
        <title>Tracing the genetic footprints of vertebrate landing in non-teleost ray-finned fishes.</title>
        <authorList>
            <person name="Bi X."/>
            <person name="Wang K."/>
            <person name="Yang L."/>
            <person name="Pan H."/>
            <person name="Jiang H."/>
            <person name="Wei Q."/>
            <person name="Fang M."/>
            <person name="Yu H."/>
            <person name="Zhu C."/>
            <person name="Cai Y."/>
            <person name="He Y."/>
            <person name="Gan X."/>
            <person name="Zeng H."/>
            <person name="Yu D."/>
            <person name="Zhu Y."/>
            <person name="Jiang H."/>
            <person name="Qiu Q."/>
            <person name="Yang H."/>
            <person name="Zhang Y.E."/>
            <person name="Wang W."/>
            <person name="Zhu M."/>
            <person name="He S."/>
            <person name="Zhang G."/>
        </authorList>
    </citation>
    <scope>NUCLEOTIDE SEQUENCE</scope>
    <source>
        <strain evidence="10">Allg_001</strain>
    </source>
</reference>
<name>A0A8J7P3S3_ATRSP</name>
<evidence type="ECO:0000256" key="4">
    <source>
        <dbReference type="ARBA" id="ARBA00022980"/>
    </source>
</evidence>
<protein>
    <recommendedName>
        <fullName evidence="7">Large ribosomal subunit protein bL32m</fullName>
    </recommendedName>
    <alternativeName>
        <fullName evidence="8">39S ribosomal protein L32, mitochondrial</fullName>
    </alternativeName>
</protein>
<dbReference type="GO" id="GO:0005762">
    <property type="term" value="C:mitochondrial large ribosomal subunit"/>
    <property type="evidence" value="ECO:0007669"/>
    <property type="project" value="TreeGrafter"/>
</dbReference>
<comment type="similarity">
    <text evidence="2">Belongs to the bacterial ribosomal protein bL32 family.</text>
</comment>
<feature type="non-terminal residue" evidence="10">
    <location>
        <position position="1"/>
    </location>
</feature>
<evidence type="ECO:0000256" key="9">
    <source>
        <dbReference type="ARBA" id="ARBA00045766"/>
    </source>
</evidence>
<keyword evidence="11" id="KW-1185">Reference proteome</keyword>
<comment type="caution">
    <text evidence="10">The sequence shown here is derived from an EMBL/GenBank/DDBJ whole genome shotgun (WGS) entry which is preliminary data.</text>
</comment>
<sequence length="178" mass="20304">MVWLSTSGFLCFLRRSLINLELRILQVAGFDRNLAPAWAAEAPCLLPQPQSPLGQAEDSGFRDSVFWMAAPKKRRTIEVNRCRRRNPANLIPVKTNIGPCPECGHLKLKHVLCGFCYEKVRRETAIIRGQIQTLEGKPLNSPAVETVVLYDNEKPDDADKGKRIVERTRKRPSWFTQY</sequence>
<dbReference type="GO" id="GO:0006412">
    <property type="term" value="P:translation"/>
    <property type="evidence" value="ECO:0007669"/>
    <property type="project" value="InterPro"/>
</dbReference>
<dbReference type="InterPro" id="IPR051991">
    <property type="entry name" value="Mitoribosomal_protein_bL32"/>
</dbReference>
<dbReference type="AlphaFoldDB" id="A0A8J7P3S3"/>
<dbReference type="SUPFAM" id="SSF57829">
    <property type="entry name" value="Zn-binding ribosomal proteins"/>
    <property type="match status" value="1"/>
</dbReference>
<proteinExistence type="inferred from homology"/>
<gene>
    <name evidence="10" type="primary">Mrpl32</name>
    <name evidence="10" type="ORF">GTO95_0012729</name>
</gene>
<evidence type="ECO:0000256" key="8">
    <source>
        <dbReference type="ARBA" id="ARBA00042577"/>
    </source>
</evidence>
<keyword evidence="3" id="KW-0809">Transit peptide</keyword>
<feature type="non-terminal residue" evidence="10">
    <location>
        <position position="178"/>
    </location>
</feature>